<feature type="transmembrane region" description="Helical" evidence="1">
    <location>
        <begin position="44"/>
        <end position="64"/>
    </location>
</feature>
<gene>
    <name evidence="2" type="ORF">CWI75_14760</name>
</gene>
<accession>A0A2N5XZC9</accession>
<evidence type="ECO:0000313" key="3">
    <source>
        <dbReference type="Proteomes" id="UP000234845"/>
    </source>
</evidence>
<feature type="transmembrane region" description="Helical" evidence="1">
    <location>
        <begin position="12"/>
        <end position="32"/>
    </location>
</feature>
<evidence type="ECO:0000256" key="1">
    <source>
        <dbReference type="SAM" id="Phobius"/>
    </source>
</evidence>
<keyword evidence="1" id="KW-0472">Membrane</keyword>
<protein>
    <submittedName>
        <fullName evidence="2">Uncharacterized protein</fullName>
    </submittedName>
</protein>
<evidence type="ECO:0000313" key="2">
    <source>
        <dbReference type="EMBL" id="PLW81496.1"/>
    </source>
</evidence>
<reference evidence="3" key="1">
    <citation type="submission" date="2017-11" db="EMBL/GenBank/DDBJ databases">
        <title>The draft genome sequence of Chromatocurvus sp. F02.</title>
        <authorList>
            <person name="Du Z.-J."/>
            <person name="Chang Y.-Q."/>
        </authorList>
    </citation>
    <scope>NUCLEOTIDE SEQUENCE [LARGE SCALE GENOMIC DNA]</scope>
    <source>
        <strain evidence="3">F02</strain>
    </source>
</reference>
<dbReference type="AlphaFoldDB" id="A0A2N5XZC9"/>
<keyword evidence="1" id="KW-1133">Transmembrane helix</keyword>
<dbReference type="EMBL" id="PKLZ01000012">
    <property type="protein sequence ID" value="PLW81496.1"/>
    <property type="molecule type" value="Genomic_DNA"/>
</dbReference>
<keyword evidence="1" id="KW-0812">Transmembrane</keyword>
<sequence length="70" mass="7657">MHDMNKFFDQLGLLAGVIGVGFCILAVATRLMGQYYLFGTELRMWLLGGIALIVMGCFAKLQVLTAESAK</sequence>
<keyword evidence="3" id="KW-1185">Reference proteome</keyword>
<dbReference type="Proteomes" id="UP000234845">
    <property type="component" value="Unassembled WGS sequence"/>
</dbReference>
<comment type="caution">
    <text evidence="2">The sequence shown here is derived from an EMBL/GenBank/DDBJ whole genome shotgun (WGS) entry which is preliminary data.</text>
</comment>
<name>A0A2N5XZC9_9GAMM</name>
<organism evidence="2 3">
    <name type="scientific">Kineobactrum sediminis</name>
    <dbReference type="NCBI Taxonomy" id="1905677"/>
    <lineage>
        <taxon>Bacteria</taxon>
        <taxon>Pseudomonadati</taxon>
        <taxon>Pseudomonadota</taxon>
        <taxon>Gammaproteobacteria</taxon>
        <taxon>Cellvibrionales</taxon>
        <taxon>Halieaceae</taxon>
        <taxon>Kineobactrum</taxon>
    </lineage>
</organism>
<proteinExistence type="predicted"/>